<dbReference type="Pfam" id="PF11575">
    <property type="entry name" value="FhuF_C"/>
    <property type="match status" value="1"/>
</dbReference>
<dbReference type="InterPro" id="IPR024726">
    <property type="entry name" value="FhuF_C"/>
</dbReference>
<gene>
    <name evidence="3" type="ORF">EYB31_25040</name>
</gene>
<feature type="domain" description="Aerobactin siderophore biosynthesis IucA/IucC-like C-terminal" evidence="1">
    <location>
        <begin position="67"/>
        <end position="213"/>
    </location>
</feature>
<dbReference type="InterPro" id="IPR022770">
    <property type="entry name" value="IucA/IucC-like_C"/>
</dbReference>
<evidence type="ECO:0000259" key="1">
    <source>
        <dbReference type="Pfam" id="PF06276"/>
    </source>
</evidence>
<dbReference type="Proteomes" id="UP000293142">
    <property type="component" value="Unassembled WGS sequence"/>
</dbReference>
<dbReference type="GO" id="GO:0003824">
    <property type="term" value="F:catalytic activity"/>
    <property type="evidence" value="ECO:0007669"/>
    <property type="project" value="UniProtKB-ARBA"/>
</dbReference>
<feature type="domain" description="Ferric siderophore reductase C-terminal" evidence="2">
    <location>
        <begin position="233"/>
        <end position="253"/>
    </location>
</feature>
<proteinExistence type="predicted"/>
<evidence type="ECO:0000313" key="3">
    <source>
        <dbReference type="EMBL" id="TBL74691.1"/>
    </source>
</evidence>
<name>A0A4Q9DP57_9BACL</name>
<comment type="caution">
    <text evidence="3">The sequence shown here is derived from an EMBL/GenBank/DDBJ whole genome shotgun (WGS) entry which is preliminary data.</text>
</comment>
<dbReference type="RefSeq" id="WP_131016275.1">
    <property type="nucleotide sequence ID" value="NZ_SIRE01000019.1"/>
</dbReference>
<organism evidence="3 4">
    <name type="scientific">Paenibacillus thalictri</name>
    <dbReference type="NCBI Taxonomy" id="2527873"/>
    <lineage>
        <taxon>Bacteria</taxon>
        <taxon>Bacillati</taxon>
        <taxon>Bacillota</taxon>
        <taxon>Bacilli</taxon>
        <taxon>Bacillales</taxon>
        <taxon>Paenibacillaceae</taxon>
        <taxon>Paenibacillus</taxon>
    </lineage>
</organism>
<sequence>MEAQNELTEVELEYMSKQFRWTVQTPTQDSPEERVALAGLRDPKSCVSYLDALTHQLRSPSRAVTASQFAKRYAFLAGAAGMYAMTMYDKSIDMSLDRCSLVMSSAAASWSPRLHVADLRAAAPELDRNEWRSETVRRLFAGNVAVLWRVMSETARIPMSILWENTAVRIYSLYEKRIDAEANPEQRQRMREDFEFLTMTAPGRLFGETDNPLAKYYSGNEAGSSGTASLRIRQTCCLYYKIPNDEGYCTACPIVARANSSDS</sequence>
<keyword evidence="4" id="KW-1185">Reference proteome</keyword>
<evidence type="ECO:0000313" key="4">
    <source>
        <dbReference type="Proteomes" id="UP000293142"/>
    </source>
</evidence>
<evidence type="ECO:0000259" key="2">
    <source>
        <dbReference type="Pfam" id="PF11575"/>
    </source>
</evidence>
<dbReference type="AlphaFoldDB" id="A0A4Q9DP57"/>
<dbReference type="GO" id="GO:0051537">
    <property type="term" value="F:2 iron, 2 sulfur cluster binding"/>
    <property type="evidence" value="ECO:0007669"/>
    <property type="project" value="InterPro"/>
</dbReference>
<dbReference type="OrthoDB" id="5870636at2"/>
<accession>A0A4Q9DP57</accession>
<dbReference type="EMBL" id="SIRE01000019">
    <property type="protein sequence ID" value="TBL74691.1"/>
    <property type="molecule type" value="Genomic_DNA"/>
</dbReference>
<dbReference type="Pfam" id="PF06276">
    <property type="entry name" value="FhuF"/>
    <property type="match status" value="1"/>
</dbReference>
<protein>
    <submittedName>
        <fullName evidence="3">Fe-S protein</fullName>
    </submittedName>
</protein>
<reference evidence="3 4" key="1">
    <citation type="submission" date="2019-02" db="EMBL/GenBank/DDBJ databases">
        <title>Paenibacillus sp. nov., isolated from surface-sterilized tissue of Thalictrum simplex L.</title>
        <authorList>
            <person name="Tuo L."/>
        </authorList>
    </citation>
    <scope>NUCLEOTIDE SEQUENCE [LARGE SCALE GENOMIC DNA]</scope>
    <source>
        <strain evidence="3 4">N2SHLJ1</strain>
    </source>
</reference>